<reference evidence="1" key="2">
    <citation type="journal article" date="2022" name="New Phytol.">
        <title>Evolutionary transition to the ectomycorrhizal habit in the genomes of a hyperdiverse lineage of mushroom-forming fungi.</title>
        <authorList>
            <person name="Looney B."/>
            <person name="Miyauchi S."/>
            <person name="Morin E."/>
            <person name="Drula E."/>
            <person name="Courty P.E."/>
            <person name="Kohler A."/>
            <person name="Kuo A."/>
            <person name="LaButti K."/>
            <person name="Pangilinan J."/>
            <person name="Lipzen A."/>
            <person name="Riley R."/>
            <person name="Andreopoulos W."/>
            <person name="He G."/>
            <person name="Johnson J."/>
            <person name="Nolan M."/>
            <person name="Tritt A."/>
            <person name="Barry K.W."/>
            <person name="Grigoriev I.V."/>
            <person name="Nagy L.G."/>
            <person name="Hibbett D."/>
            <person name="Henrissat B."/>
            <person name="Matheny P.B."/>
            <person name="Labbe J."/>
            <person name="Martin F.M."/>
        </authorList>
    </citation>
    <scope>NUCLEOTIDE SEQUENCE</scope>
    <source>
        <strain evidence="1">EC-137</strain>
    </source>
</reference>
<feature type="non-terminal residue" evidence="1">
    <location>
        <position position="1"/>
    </location>
</feature>
<gene>
    <name evidence="1" type="ORF">K488DRAFT_14128</name>
</gene>
<reference evidence="1" key="1">
    <citation type="submission" date="2021-02" db="EMBL/GenBank/DDBJ databases">
        <authorList>
            <consortium name="DOE Joint Genome Institute"/>
            <person name="Ahrendt S."/>
            <person name="Looney B.P."/>
            <person name="Miyauchi S."/>
            <person name="Morin E."/>
            <person name="Drula E."/>
            <person name="Courty P.E."/>
            <person name="Chicoki N."/>
            <person name="Fauchery L."/>
            <person name="Kohler A."/>
            <person name="Kuo A."/>
            <person name="Labutti K."/>
            <person name="Pangilinan J."/>
            <person name="Lipzen A."/>
            <person name="Riley R."/>
            <person name="Andreopoulos W."/>
            <person name="He G."/>
            <person name="Johnson J."/>
            <person name="Barry K.W."/>
            <person name="Grigoriev I.V."/>
            <person name="Nagy L."/>
            <person name="Hibbett D."/>
            <person name="Henrissat B."/>
            <person name="Matheny P.B."/>
            <person name="Labbe J."/>
            <person name="Martin F."/>
        </authorList>
    </citation>
    <scope>NUCLEOTIDE SEQUENCE</scope>
    <source>
        <strain evidence="1">EC-137</strain>
    </source>
</reference>
<protein>
    <submittedName>
        <fullName evidence="1">Uncharacterized protein</fullName>
    </submittedName>
</protein>
<proteinExistence type="predicted"/>
<evidence type="ECO:0000313" key="2">
    <source>
        <dbReference type="Proteomes" id="UP000814128"/>
    </source>
</evidence>
<sequence>GVDRILKCTYMPPNHSSSRLDPDFITSYIAGEVKAGRYSRGYSPAELESIIGPFRTSPL</sequence>
<accession>A0ACB8QDS2</accession>
<name>A0ACB8QDS2_9AGAM</name>
<dbReference type="Proteomes" id="UP000814128">
    <property type="component" value="Unassembled WGS sequence"/>
</dbReference>
<evidence type="ECO:0000313" key="1">
    <source>
        <dbReference type="EMBL" id="KAI0029949.1"/>
    </source>
</evidence>
<dbReference type="EMBL" id="MU273648">
    <property type="protein sequence ID" value="KAI0029949.1"/>
    <property type="molecule type" value="Genomic_DNA"/>
</dbReference>
<feature type="non-terminal residue" evidence="1">
    <location>
        <position position="59"/>
    </location>
</feature>
<organism evidence="1 2">
    <name type="scientific">Vararia minispora EC-137</name>
    <dbReference type="NCBI Taxonomy" id="1314806"/>
    <lineage>
        <taxon>Eukaryota</taxon>
        <taxon>Fungi</taxon>
        <taxon>Dikarya</taxon>
        <taxon>Basidiomycota</taxon>
        <taxon>Agaricomycotina</taxon>
        <taxon>Agaricomycetes</taxon>
        <taxon>Russulales</taxon>
        <taxon>Lachnocladiaceae</taxon>
        <taxon>Vararia</taxon>
    </lineage>
</organism>
<comment type="caution">
    <text evidence="1">The sequence shown here is derived from an EMBL/GenBank/DDBJ whole genome shotgun (WGS) entry which is preliminary data.</text>
</comment>
<keyword evidence="2" id="KW-1185">Reference proteome</keyword>